<dbReference type="PANTHER" id="PTHR11240">
    <property type="entry name" value="RIBONUCLEASE T2"/>
    <property type="match status" value="1"/>
</dbReference>
<dbReference type="EC" id="4.6.1.19" evidence="2"/>
<feature type="active site" evidence="8">
    <location>
        <position position="146"/>
    </location>
</feature>
<dbReference type="SUPFAM" id="SSF55895">
    <property type="entry name" value="Ribonuclease Rh-like"/>
    <property type="match status" value="1"/>
</dbReference>
<dbReference type="CDD" id="cd01061">
    <property type="entry name" value="RNase_T2_euk"/>
    <property type="match status" value="1"/>
</dbReference>
<evidence type="ECO:0000256" key="3">
    <source>
        <dbReference type="ARBA" id="ARBA00022722"/>
    </source>
</evidence>
<keyword evidence="5" id="KW-1015">Disulfide bond</keyword>
<feature type="active site" evidence="8">
    <location>
        <position position="81"/>
    </location>
</feature>
<name>A0A5C3E5S1_9BASI</name>
<dbReference type="InterPro" id="IPR033130">
    <property type="entry name" value="RNase_T2_His_AS_2"/>
</dbReference>
<protein>
    <recommendedName>
        <fullName evidence="2">ribonuclease T2</fullName>
        <ecNumber evidence="2">4.6.1.19</ecNumber>
    </recommendedName>
</protein>
<organism evidence="11 12">
    <name type="scientific">Ustilago trichophora</name>
    <dbReference type="NCBI Taxonomy" id="86804"/>
    <lineage>
        <taxon>Eukaryota</taxon>
        <taxon>Fungi</taxon>
        <taxon>Dikarya</taxon>
        <taxon>Basidiomycota</taxon>
        <taxon>Ustilaginomycotina</taxon>
        <taxon>Ustilaginomycetes</taxon>
        <taxon>Ustilaginales</taxon>
        <taxon>Ustilaginaceae</taxon>
        <taxon>Ustilago</taxon>
    </lineage>
</organism>
<keyword evidence="10" id="KW-0732">Signal</keyword>
<dbReference type="InterPro" id="IPR001568">
    <property type="entry name" value="RNase_T2-like"/>
</dbReference>
<feature type="chain" id="PRO_5023064689" description="ribonuclease T2" evidence="10">
    <location>
        <begin position="20"/>
        <end position="276"/>
    </location>
</feature>
<dbReference type="FunFam" id="3.90.730.10:FF:000004">
    <property type="entry name" value="Ribonuclease T2-like"/>
    <property type="match status" value="1"/>
</dbReference>
<gene>
    <name evidence="11" type="ORF">UTRI_03237</name>
</gene>
<dbReference type="InterPro" id="IPR033697">
    <property type="entry name" value="Ribonuclease_T2_eukaryotic"/>
</dbReference>
<sequence>MLPTLTLTTAALTVGLASGATLPQIPFTLKSTPLDTCLSCATAPTCPTDPCTTNTPGGLLLLTQFWDFSPAIGPDDSWTIHGLWPDTCNGGYDSDCDPSRNQANIASILRTSSNPKAASTLDTMNQYWLALNGNDGQLWSHEWNKHGTCVSTLAPKCYAAPEAEGQQKGFTEGEDVVDFFTTTVDLFEQYNVFEALKEAGIVPDRNKRYTLDQLHAATRQRWGKEATFKCRNGALNEAWIYFHTKGRSTTADAFVQSEPLRGNNRCPAQGIRYVPK</sequence>
<dbReference type="Pfam" id="PF00445">
    <property type="entry name" value="Ribonuclease_T2"/>
    <property type="match status" value="1"/>
</dbReference>
<feature type="active site" evidence="8">
    <location>
        <position position="142"/>
    </location>
</feature>
<dbReference type="InterPro" id="IPR036430">
    <property type="entry name" value="RNase_T2-like_sf"/>
</dbReference>
<evidence type="ECO:0000256" key="10">
    <source>
        <dbReference type="SAM" id="SignalP"/>
    </source>
</evidence>
<keyword evidence="12" id="KW-1185">Reference proteome</keyword>
<evidence type="ECO:0000256" key="1">
    <source>
        <dbReference type="ARBA" id="ARBA00007469"/>
    </source>
</evidence>
<dbReference type="Gene3D" id="3.90.730.10">
    <property type="entry name" value="Ribonuclease T2-like"/>
    <property type="match status" value="1"/>
</dbReference>
<dbReference type="PROSITE" id="PS00531">
    <property type="entry name" value="RNASE_T2_2"/>
    <property type="match status" value="1"/>
</dbReference>
<dbReference type="GO" id="GO:0033897">
    <property type="term" value="F:ribonuclease T2 activity"/>
    <property type="evidence" value="ECO:0007669"/>
    <property type="project" value="UniProtKB-EC"/>
</dbReference>
<keyword evidence="3" id="KW-0540">Nuclease</keyword>
<evidence type="ECO:0000256" key="7">
    <source>
        <dbReference type="ARBA" id="ARBA00023239"/>
    </source>
</evidence>
<dbReference type="EMBL" id="OOIN01000012">
    <property type="protein sequence ID" value="SPO25872.1"/>
    <property type="molecule type" value="Genomic_DNA"/>
</dbReference>
<dbReference type="PANTHER" id="PTHR11240:SF22">
    <property type="entry name" value="RIBONUCLEASE T2"/>
    <property type="match status" value="1"/>
</dbReference>
<proteinExistence type="inferred from homology"/>
<keyword evidence="7" id="KW-0456">Lyase</keyword>
<dbReference type="OrthoDB" id="435754at2759"/>
<evidence type="ECO:0000256" key="4">
    <source>
        <dbReference type="ARBA" id="ARBA00022801"/>
    </source>
</evidence>
<dbReference type="GO" id="GO:0003723">
    <property type="term" value="F:RNA binding"/>
    <property type="evidence" value="ECO:0007669"/>
    <property type="project" value="InterPro"/>
</dbReference>
<evidence type="ECO:0000256" key="8">
    <source>
        <dbReference type="PIRSR" id="PIRSR633697-1"/>
    </source>
</evidence>
<dbReference type="AlphaFoldDB" id="A0A5C3E5S1"/>
<evidence type="ECO:0000256" key="6">
    <source>
        <dbReference type="ARBA" id="ARBA00023180"/>
    </source>
</evidence>
<keyword evidence="4" id="KW-0378">Hydrolase</keyword>
<evidence type="ECO:0000256" key="2">
    <source>
        <dbReference type="ARBA" id="ARBA00012571"/>
    </source>
</evidence>
<dbReference type="GO" id="GO:0006401">
    <property type="term" value="P:RNA catabolic process"/>
    <property type="evidence" value="ECO:0007669"/>
    <property type="project" value="TreeGrafter"/>
</dbReference>
<comment type="similarity">
    <text evidence="1 9">Belongs to the RNase T2 family.</text>
</comment>
<dbReference type="Proteomes" id="UP000324022">
    <property type="component" value="Unassembled WGS sequence"/>
</dbReference>
<dbReference type="PROSITE" id="PS00530">
    <property type="entry name" value="RNASE_T2_1"/>
    <property type="match status" value="1"/>
</dbReference>
<evidence type="ECO:0000313" key="11">
    <source>
        <dbReference type="EMBL" id="SPO25872.1"/>
    </source>
</evidence>
<evidence type="ECO:0000256" key="9">
    <source>
        <dbReference type="RuleBase" id="RU004328"/>
    </source>
</evidence>
<dbReference type="GO" id="GO:0005576">
    <property type="term" value="C:extracellular region"/>
    <property type="evidence" value="ECO:0007669"/>
    <property type="project" value="TreeGrafter"/>
</dbReference>
<dbReference type="GO" id="GO:0016787">
    <property type="term" value="F:hydrolase activity"/>
    <property type="evidence" value="ECO:0007669"/>
    <property type="project" value="UniProtKB-KW"/>
</dbReference>
<reference evidence="11 12" key="1">
    <citation type="submission" date="2018-03" db="EMBL/GenBank/DDBJ databases">
        <authorList>
            <person name="Guldener U."/>
        </authorList>
    </citation>
    <scope>NUCLEOTIDE SEQUENCE [LARGE SCALE GENOMIC DNA]</scope>
    <source>
        <strain evidence="11 12">NBRC100155</strain>
    </source>
</reference>
<keyword evidence="6" id="KW-0325">Glycoprotein</keyword>
<dbReference type="InterPro" id="IPR018188">
    <property type="entry name" value="RNase_T2_His_AS_1"/>
</dbReference>
<feature type="signal peptide" evidence="10">
    <location>
        <begin position="1"/>
        <end position="19"/>
    </location>
</feature>
<evidence type="ECO:0000313" key="12">
    <source>
        <dbReference type="Proteomes" id="UP000324022"/>
    </source>
</evidence>
<accession>A0A5C3E5S1</accession>
<evidence type="ECO:0000256" key="5">
    <source>
        <dbReference type="ARBA" id="ARBA00023157"/>
    </source>
</evidence>